<comment type="similarity">
    <text evidence="1 5">Belongs to the pseudouridine synthase Pus10 family.</text>
</comment>
<evidence type="ECO:0000256" key="2">
    <source>
        <dbReference type="ARBA" id="ARBA00022694"/>
    </source>
</evidence>
<dbReference type="InterPro" id="IPR020103">
    <property type="entry name" value="PsdUridine_synth_cat_dom_sf"/>
</dbReference>
<organism evidence="7 8">
    <name type="scientific">Halodesulfurarchaeum formicicum</name>
    <dbReference type="NCBI Taxonomy" id="1873524"/>
    <lineage>
        <taxon>Archaea</taxon>
        <taxon>Methanobacteriati</taxon>
        <taxon>Methanobacteriota</taxon>
        <taxon>Stenosarchaea group</taxon>
        <taxon>Halobacteria</taxon>
        <taxon>Halobacteriales</taxon>
        <taxon>Halobacteriaceae</taxon>
        <taxon>Halodesulfurarchaeum</taxon>
    </lineage>
</organism>
<keyword evidence="4 5" id="KW-0413">Isomerase</keyword>
<gene>
    <name evidence="5" type="primary">pus10</name>
    <name evidence="7" type="ORF">HTSR_0144</name>
</gene>
<feature type="active site" description="Nucleophile" evidence="5">
    <location>
        <position position="238"/>
    </location>
</feature>
<dbReference type="Pfam" id="PF22023">
    <property type="entry name" value="Pus10_THUMP_arc"/>
    <property type="match status" value="1"/>
</dbReference>
<name>A0A1D8S1V8_9EURY</name>
<dbReference type="EC" id="5.4.99.25" evidence="5"/>
<dbReference type="InterPro" id="IPR036410">
    <property type="entry name" value="HSP_DnaJ_Cys-rich_dom_sf"/>
</dbReference>
<evidence type="ECO:0000313" key="8">
    <source>
        <dbReference type="Proteomes" id="UP000185608"/>
    </source>
</evidence>
<dbReference type="AlphaFoldDB" id="A0A1D8S1V8"/>
<evidence type="ECO:0000313" key="7">
    <source>
        <dbReference type="EMBL" id="AOW79352.1"/>
    </source>
</evidence>
<dbReference type="InterPro" id="IPR039894">
    <property type="entry name" value="Pus10-like"/>
</dbReference>
<dbReference type="InterPro" id="IPR004114">
    <property type="entry name" value="THUMP_dom"/>
</dbReference>
<dbReference type="PANTHER" id="PTHR21568:SF0">
    <property type="entry name" value="TRNA PSEUDOURIDINE SYNTHASE PUS10"/>
    <property type="match status" value="1"/>
</dbReference>
<comment type="catalytic activity">
    <reaction evidence="5">
        <text>uridine(55) in tRNA = pseudouridine(55) in tRNA</text>
        <dbReference type="Rhea" id="RHEA:42532"/>
        <dbReference type="Rhea" id="RHEA-COMP:10101"/>
        <dbReference type="Rhea" id="RHEA-COMP:10102"/>
        <dbReference type="ChEBI" id="CHEBI:65314"/>
        <dbReference type="ChEBI" id="CHEBI:65315"/>
        <dbReference type="EC" id="5.4.99.25"/>
    </reaction>
</comment>
<feature type="domain" description="THUMP" evidence="6">
    <location>
        <begin position="42"/>
        <end position="163"/>
    </location>
</feature>
<dbReference type="Proteomes" id="UP000185608">
    <property type="component" value="Chromosome"/>
</dbReference>
<dbReference type="GO" id="GO:0031119">
    <property type="term" value="P:tRNA pseudouridine synthesis"/>
    <property type="evidence" value="ECO:0007669"/>
    <property type="project" value="UniProtKB-UniRule"/>
</dbReference>
<dbReference type="KEGG" id="halh:HTSR_0144"/>
<dbReference type="GO" id="GO:0160148">
    <property type="term" value="F:tRNA pseudouridine(55) synthase activity"/>
    <property type="evidence" value="ECO:0007669"/>
    <property type="project" value="UniProtKB-EC"/>
</dbReference>
<dbReference type="Gene3D" id="3.30.70.2510">
    <property type="match status" value="1"/>
</dbReference>
<dbReference type="NCBIfam" id="TIGR01213">
    <property type="entry name" value="pseudo_Pus10arc"/>
    <property type="match status" value="1"/>
</dbReference>
<evidence type="ECO:0000256" key="4">
    <source>
        <dbReference type="ARBA" id="ARBA00023235"/>
    </source>
</evidence>
<comment type="catalytic activity">
    <reaction evidence="5">
        <text>uridine(54) in tRNA = pseudouridine(54) in tRNA</text>
        <dbReference type="Rhea" id="RHEA:57876"/>
        <dbReference type="Rhea" id="RHEA-COMP:10193"/>
        <dbReference type="Rhea" id="RHEA-COMP:14141"/>
        <dbReference type="ChEBI" id="CHEBI:65314"/>
        <dbReference type="ChEBI" id="CHEBI:65315"/>
    </reaction>
</comment>
<reference evidence="7 8" key="1">
    <citation type="submission" date="2016-06" db="EMBL/GenBank/DDBJ databases">
        <title>Discovery of anaerobic lithoheterotrophic haloarchaeon capable of sulfur respiration by hydrogen and formate.</title>
        <authorList>
            <person name="Sorokin D.Y."/>
            <person name="Kublanov I.V."/>
            <person name="Roman P."/>
            <person name="Sinninghe Damste J.S."/>
            <person name="Golyshin P.N."/>
            <person name="Rojo D."/>
            <person name="Ciordia S."/>
            <person name="Mena Md.C."/>
            <person name="Ferrer M."/>
            <person name="Smedile F."/>
            <person name="Messina E."/>
            <person name="La Cono V."/>
            <person name="Yakimov M.M."/>
        </authorList>
    </citation>
    <scope>NUCLEOTIDE SEQUENCE [LARGE SCALE GENOMIC DNA]</scope>
    <source>
        <strain evidence="7 8">HTSR1</strain>
    </source>
</reference>
<dbReference type="GO" id="GO:0000049">
    <property type="term" value="F:tRNA binding"/>
    <property type="evidence" value="ECO:0007669"/>
    <property type="project" value="InterPro"/>
</dbReference>
<sequence length="431" mass="46881">MTLLRDAAAVLENGPVCDACLGRPFADLSHGLTNAERGRALRVAVALDADEPFEPSEECWVCEGETAAFEDWADRAAEAIGDVEFETYQVGTRLPPLIEENETLLRELAGLDEAAGERLGSEMNREVGKRVGQQTGAEVDFGRPDVQLLLDVDAGTVDVTINSAFVYGRYRKLERGIPQTEWPCRECHGSGTRAGEPCVYCDGTGYQYPESVEQLTTPPVEAAMDGRDATFHGAGREDIDARMLGTGRPFVIEVAAPRERFPDVDALEAEINDFADGKVEVEGLRLATYESVERVKRLPASKTYRATVSFEEPITEDTLTAALEALDGATIEQETPTRVDHRRASKVRTRSVYAIEGDLDSPTEATVEIHGEGGLYVKELVSSDNGRTEPSLAGELGVSCHVTALDVLAVEGEDESFEDEAYFRTAPSPKS</sequence>
<dbReference type="PATRIC" id="fig|1855411.3.peg.142"/>
<dbReference type="PANTHER" id="PTHR21568">
    <property type="entry name" value="TRNA PSEUDOURIDINE SYNTHASE PUS10"/>
    <property type="match status" value="1"/>
</dbReference>
<keyword evidence="2 5" id="KW-0819">tRNA processing</keyword>
<comment type="function">
    <text evidence="5">Responsible for synthesis of pseudouridine from uracil-54 and uracil-55 in the psi GC loop of transfer RNAs.</text>
</comment>
<evidence type="ECO:0000259" key="6">
    <source>
        <dbReference type="PROSITE" id="PS51165"/>
    </source>
</evidence>
<dbReference type="GeneID" id="29828162"/>
<feature type="binding site" evidence="5">
    <location>
        <position position="376"/>
    </location>
    <ligand>
        <name>substrate</name>
    </ligand>
</feature>
<keyword evidence="3 5" id="KW-0694">RNA-binding</keyword>
<dbReference type="HAMAP" id="MF_01893">
    <property type="entry name" value="Pus10_arch"/>
    <property type="match status" value="1"/>
</dbReference>
<evidence type="ECO:0000256" key="3">
    <source>
        <dbReference type="ARBA" id="ARBA00022884"/>
    </source>
</evidence>
<dbReference type="STRING" id="1873524.HSR6_0145"/>
<dbReference type="Gene3D" id="3.30.70.3190">
    <property type="match status" value="1"/>
</dbReference>
<evidence type="ECO:0000256" key="5">
    <source>
        <dbReference type="HAMAP-Rule" id="MF_01893"/>
    </source>
</evidence>
<dbReference type="Pfam" id="PF21238">
    <property type="entry name" value="Pus10_C"/>
    <property type="match status" value="1"/>
</dbReference>
<accession>A0A1D8S1V8</accession>
<dbReference type="RefSeq" id="WP_070364129.1">
    <property type="nucleotide sequence ID" value="NZ_CP016070.1"/>
</dbReference>
<dbReference type="FunFam" id="3.30.70.2510:FF:000001">
    <property type="entry name" value="tRNA pseudouridine synthase Pus10"/>
    <property type="match status" value="1"/>
</dbReference>
<dbReference type="InterPro" id="IPR048741">
    <property type="entry name" value="Pus10-like_C"/>
</dbReference>
<evidence type="ECO:0000256" key="1">
    <source>
        <dbReference type="ARBA" id="ARBA00009652"/>
    </source>
</evidence>
<dbReference type="PROSITE" id="PS51165">
    <property type="entry name" value="THUMP"/>
    <property type="match status" value="1"/>
</dbReference>
<feature type="binding site" evidence="5">
    <location>
        <position position="304"/>
    </location>
    <ligand>
        <name>substrate</name>
    </ligand>
</feature>
<dbReference type="SUPFAM" id="SSF55120">
    <property type="entry name" value="Pseudouridine synthase"/>
    <property type="match status" value="1"/>
</dbReference>
<dbReference type="SUPFAM" id="SSF57938">
    <property type="entry name" value="DnaJ/Hsp40 cysteine-rich domain"/>
    <property type="match status" value="1"/>
</dbReference>
<proteinExistence type="inferred from homology"/>
<dbReference type="EMBL" id="CP016070">
    <property type="protein sequence ID" value="AOW79352.1"/>
    <property type="molecule type" value="Genomic_DNA"/>
</dbReference>
<dbReference type="InterPro" id="IPR005912">
    <property type="entry name" value="Pus10"/>
</dbReference>
<protein>
    <recommendedName>
        <fullName evidence="5">tRNA pseudouridine synthase Pus10</fullName>
        <ecNumber evidence="5">5.4.99.25</ecNumber>
    </recommendedName>
    <alternativeName>
        <fullName evidence="5">tRNA pseudouridine 54/55 synthase</fullName>
        <shortName evidence="5">Psi54/55 synthase</shortName>
    </alternativeName>
</protein>
<dbReference type="InterPro" id="IPR055174">
    <property type="entry name" value="Pus10_THUMP_arc"/>
</dbReference>